<feature type="region of interest" description="Disordered" evidence="7">
    <location>
        <begin position="213"/>
        <end position="236"/>
    </location>
</feature>
<evidence type="ECO:0000259" key="9">
    <source>
        <dbReference type="PROSITE" id="PS51007"/>
    </source>
</evidence>
<dbReference type="GO" id="GO:0046872">
    <property type="term" value="F:metal ion binding"/>
    <property type="evidence" value="ECO:0007669"/>
    <property type="project" value="UniProtKB-KW"/>
</dbReference>
<dbReference type="AlphaFoldDB" id="A0A1G9NCY2"/>
<dbReference type="RefSeq" id="WP_091766682.1">
    <property type="nucleotide sequence ID" value="NZ_FNHG01000002.1"/>
</dbReference>
<dbReference type="PANTHER" id="PTHR11961">
    <property type="entry name" value="CYTOCHROME C"/>
    <property type="match status" value="1"/>
</dbReference>
<evidence type="ECO:0000313" key="11">
    <source>
        <dbReference type="Proteomes" id="UP000199759"/>
    </source>
</evidence>
<proteinExistence type="predicted"/>
<dbReference type="PRINTS" id="PR00604">
    <property type="entry name" value="CYTCHRMECIAB"/>
</dbReference>
<keyword evidence="8" id="KW-0812">Transmembrane</keyword>
<protein>
    <submittedName>
        <fullName evidence="10">Cytochrome c</fullName>
    </submittedName>
</protein>
<feature type="transmembrane region" description="Helical" evidence="8">
    <location>
        <begin position="6"/>
        <end position="24"/>
    </location>
</feature>
<evidence type="ECO:0000256" key="3">
    <source>
        <dbReference type="ARBA" id="ARBA00022723"/>
    </source>
</evidence>
<evidence type="ECO:0000256" key="6">
    <source>
        <dbReference type="PROSITE-ProRule" id="PRU00433"/>
    </source>
</evidence>
<dbReference type="GO" id="GO:0020037">
    <property type="term" value="F:heme binding"/>
    <property type="evidence" value="ECO:0007669"/>
    <property type="project" value="InterPro"/>
</dbReference>
<evidence type="ECO:0000256" key="2">
    <source>
        <dbReference type="ARBA" id="ARBA00022617"/>
    </source>
</evidence>
<gene>
    <name evidence="10" type="ORF">SAMN04488568_102304</name>
</gene>
<keyword evidence="2 6" id="KW-0349">Heme</keyword>
<dbReference type="InterPro" id="IPR009056">
    <property type="entry name" value="Cyt_c-like_dom"/>
</dbReference>
<keyword evidence="8" id="KW-1133">Transmembrane helix</keyword>
<evidence type="ECO:0000256" key="8">
    <source>
        <dbReference type="SAM" id="Phobius"/>
    </source>
</evidence>
<evidence type="ECO:0000256" key="4">
    <source>
        <dbReference type="ARBA" id="ARBA00022982"/>
    </source>
</evidence>
<keyword evidence="4" id="KW-0249">Electron transport</keyword>
<dbReference type="Pfam" id="PF00034">
    <property type="entry name" value="Cytochrom_C"/>
    <property type="match status" value="1"/>
</dbReference>
<dbReference type="STRING" id="144026.SAMN04488568_102304"/>
<organism evidence="10 11">
    <name type="scientific">Maricaulis salignorans</name>
    <dbReference type="NCBI Taxonomy" id="144026"/>
    <lineage>
        <taxon>Bacteria</taxon>
        <taxon>Pseudomonadati</taxon>
        <taxon>Pseudomonadota</taxon>
        <taxon>Alphaproteobacteria</taxon>
        <taxon>Maricaulales</taxon>
        <taxon>Maricaulaceae</taxon>
        <taxon>Maricaulis</taxon>
    </lineage>
</organism>
<evidence type="ECO:0000313" key="10">
    <source>
        <dbReference type="EMBL" id="SDL84299.1"/>
    </source>
</evidence>
<evidence type="ECO:0000256" key="5">
    <source>
        <dbReference type="ARBA" id="ARBA00023004"/>
    </source>
</evidence>
<keyword evidence="1" id="KW-0813">Transport</keyword>
<feature type="domain" description="Cytochrome c" evidence="9">
    <location>
        <begin position="78"/>
        <end position="178"/>
    </location>
</feature>
<sequence length="236" mass="24434">MGDLFFNKIAGVIIGGILAILAITELGHMLVKSHAAEELTAENTAYPVDWAALESGGSASQEAVVEGPTDYGLLLASADIGAGERVARRCQSCHNFENGGADGTGPHLWGVVGRAVASAAGFSYSEALNSLGGDWGYAELDGYLERPSAYAPGTAMTFAGLRDEGQRMDLIAYLRSLSDTPMALPDPLPADAPDAVEAAMTDTMDAVEMPAAQDATEPMETAIDEAAPAELPTDGQ</sequence>
<dbReference type="PROSITE" id="PS51007">
    <property type="entry name" value="CYTC"/>
    <property type="match status" value="1"/>
</dbReference>
<keyword evidence="3 6" id="KW-0479">Metal-binding</keyword>
<dbReference type="Proteomes" id="UP000199759">
    <property type="component" value="Unassembled WGS sequence"/>
</dbReference>
<dbReference type="EMBL" id="FNHG01000002">
    <property type="protein sequence ID" value="SDL84299.1"/>
    <property type="molecule type" value="Genomic_DNA"/>
</dbReference>
<accession>A0A1G9NCY2</accession>
<keyword evidence="8" id="KW-0472">Membrane</keyword>
<dbReference type="InterPro" id="IPR002327">
    <property type="entry name" value="Cyt_c_1A/1B"/>
</dbReference>
<dbReference type="Gene3D" id="1.10.760.10">
    <property type="entry name" value="Cytochrome c-like domain"/>
    <property type="match status" value="1"/>
</dbReference>
<reference evidence="10 11" key="1">
    <citation type="submission" date="2016-10" db="EMBL/GenBank/DDBJ databases">
        <authorList>
            <person name="de Groot N.N."/>
        </authorList>
    </citation>
    <scope>NUCLEOTIDE SEQUENCE [LARGE SCALE GENOMIC DNA]</scope>
    <source>
        <strain evidence="10 11">DSM 16077</strain>
    </source>
</reference>
<dbReference type="InterPro" id="IPR036909">
    <property type="entry name" value="Cyt_c-like_dom_sf"/>
</dbReference>
<dbReference type="GO" id="GO:0009055">
    <property type="term" value="F:electron transfer activity"/>
    <property type="evidence" value="ECO:0007669"/>
    <property type="project" value="InterPro"/>
</dbReference>
<name>A0A1G9NCY2_9PROT</name>
<keyword evidence="5 6" id="KW-0408">Iron</keyword>
<evidence type="ECO:0000256" key="1">
    <source>
        <dbReference type="ARBA" id="ARBA00022448"/>
    </source>
</evidence>
<evidence type="ECO:0000256" key="7">
    <source>
        <dbReference type="SAM" id="MobiDB-lite"/>
    </source>
</evidence>
<dbReference type="OrthoDB" id="9805828at2"/>
<dbReference type="SUPFAM" id="SSF46626">
    <property type="entry name" value="Cytochrome c"/>
    <property type="match status" value="1"/>
</dbReference>
<keyword evidence="11" id="KW-1185">Reference proteome</keyword>